<dbReference type="GO" id="GO:0036088">
    <property type="term" value="P:D-serine catabolic process"/>
    <property type="evidence" value="ECO:0007669"/>
    <property type="project" value="TreeGrafter"/>
</dbReference>
<reference evidence="1 2" key="1">
    <citation type="submission" date="2017-07" db="EMBL/GenBank/DDBJ databases">
        <title>Draft whole genome sequences of clinical Proprionibacteriaceae strains.</title>
        <authorList>
            <person name="Bernier A.-M."/>
            <person name="Bernard K."/>
            <person name="Domingo M.-C."/>
        </authorList>
    </citation>
    <scope>NUCLEOTIDE SEQUENCE [LARGE SCALE GENOMIC DNA]</scope>
    <source>
        <strain evidence="1 2">NML 130396</strain>
    </source>
</reference>
<dbReference type="EMBL" id="NMVQ01000012">
    <property type="protein sequence ID" value="OYO21921.1"/>
    <property type="molecule type" value="Genomic_DNA"/>
</dbReference>
<dbReference type="OrthoDB" id="2445260at2"/>
<evidence type="ECO:0000313" key="1">
    <source>
        <dbReference type="EMBL" id="OYO21921.1"/>
    </source>
</evidence>
<dbReference type="SUPFAM" id="SSF51419">
    <property type="entry name" value="PLP-binding barrel"/>
    <property type="match status" value="1"/>
</dbReference>
<keyword evidence="2" id="KW-1185">Reference proteome</keyword>
<dbReference type="InterPro" id="IPR051466">
    <property type="entry name" value="D-amino_acid_metab_enzyme"/>
</dbReference>
<dbReference type="GO" id="GO:0008721">
    <property type="term" value="F:D-serine ammonia-lyase activity"/>
    <property type="evidence" value="ECO:0007669"/>
    <property type="project" value="TreeGrafter"/>
</dbReference>
<dbReference type="PANTHER" id="PTHR28004:SF2">
    <property type="entry name" value="D-SERINE DEHYDRATASE"/>
    <property type="match status" value="1"/>
</dbReference>
<dbReference type="InterPro" id="IPR029066">
    <property type="entry name" value="PLP-binding_barrel"/>
</dbReference>
<name>A0A255H2U0_9ACTN</name>
<gene>
    <name evidence="1" type="ORF">CGZ93_08235</name>
</gene>
<organism evidence="1 2">
    <name type="scientific">Enemella dayhoffiae</name>
    <dbReference type="NCBI Taxonomy" id="2016507"/>
    <lineage>
        <taxon>Bacteria</taxon>
        <taxon>Bacillati</taxon>
        <taxon>Actinomycetota</taxon>
        <taxon>Actinomycetes</taxon>
        <taxon>Propionibacteriales</taxon>
        <taxon>Propionibacteriaceae</taxon>
        <taxon>Enemella</taxon>
    </lineage>
</organism>
<dbReference type="AlphaFoldDB" id="A0A255H2U0"/>
<comment type="caution">
    <text evidence="1">The sequence shown here is derived from an EMBL/GenBank/DDBJ whole genome shotgun (WGS) entry which is preliminary data.</text>
</comment>
<dbReference type="Gene3D" id="3.20.20.10">
    <property type="entry name" value="Alanine racemase"/>
    <property type="match status" value="1"/>
</dbReference>
<accession>A0A255H2U0</accession>
<dbReference type="RefSeq" id="WP_094363665.1">
    <property type="nucleotide sequence ID" value="NZ_NMVQ01000012.1"/>
</dbReference>
<dbReference type="Proteomes" id="UP000216311">
    <property type="component" value="Unassembled WGS sequence"/>
</dbReference>
<proteinExistence type="predicted"/>
<evidence type="ECO:0008006" key="3">
    <source>
        <dbReference type="Google" id="ProtNLM"/>
    </source>
</evidence>
<dbReference type="PANTHER" id="PTHR28004">
    <property type="entry name" value="ZGC:162816-RELATED"/>
    <property type="match status" value="1"/>
</dbReference>
<evidence type="ECO:0000313" key="2">
    <source>
        <dbReference type="Proteomes" id="UP000216311"/>
    </source>
</evidence>
<protein>
    <recommendedName>
        <fullName evidence="3">Amino acid deaminase/aldolase</fullName>
    </recommendedName>
</protein>
<sequence>MSQPWSRLDRAIAGEPTPAVVLDLAALRSNADELVRRAAGMPIRVASKSVRVRRVLTEVLDRPGFTGLLTFTLAEALWLAEDHADVVVGYPTADAEALRRLAADDRLRDRVALMVDSPSHLDWIDGVLGQGRRHRGRPLADLSR</sequence>